<dbReference type="Proteomes" id="UP000634136">
    <property type="component" value="Unassembled WGS sequence"/>
</dbReference>
<sequence length="119" mass="12841">MLYSLNKEAGEDSVKFCVEDGDEVVAQVISEDEVGDKVEDVEGIVVEFSKSCHMIIFCMMAYSLSNSDHKLERIMIIAEEDFVELCAGDGDEVVAQVVGEDEAGDEVEDVEGVGVVGAT</sequence>
<name>A0A834SG99_9FABA</name>
<comment type="caution">
    <text evidence="1">The sequence shown here is derived from an EMBL/GenBank/DDBJ whole genome shotgun (WGS) entry which is preliminary data.</text>
</comment>
<dbReference type="AlphaFoldDB" id="A0A834SG99"/>
<accession>A0A834SG99</accession>
<gene>
    <name evidence="1" type="ORF">G2W53_042028</name>
</gene>
<protein>
    <submittedName>
        <fullName evidence="1">Uncharacterized protein</fullName>
    </submittedName>
</protein>
<organism evidence="1 2">
    <name type="scientific">Senna tora</name>
    <dbReference type="NCBI Taxonomy" id="362788"/>
    <lineage>
        <taxon>Eukaryota</taxon>
        <taxon>Viridiplantae</taxon>
        <taxon>Streptophyta</taxon>
        <taxon>Embryophyta</taxon>
        <taxon>Tracheophyta</taxon>
        <taxon>Spermatophyta</taxon>
        <taxon>Magnoliopsida</taxon>
        <taxon>eudicotyledons</taxon>
        <taxon>Gunneridae</taxon>
        <taxon>Pentapetalae</taxon>
        <taxon>rosids</taxon>
        <taxon>fabids</taxon>
        <taxon>Fabales</taxon>
        <taxon>Fabaceae</taxon>
        <taxon>Caesalpinioideae</taxon>
        <taxon>Cassia clade</taxon>
        <taxon>Senna</taxon>
    </lineage>
</organism>
<proteinExistence type="predicted"/>
<reference evidence="1" key="1">
    <citation type="submission" date="2020-09" db="EMBL/GenBank/DDBJ databases">
        <title>Genome-Enabled Discovery of Anthraquinone Biosynthesis in Senna tora.</title>
        <authorList>
            <person name="Kang S.-H."/>
            <person name="Pandey R.P."/>
            <person name="Lee C.-M."/>
            <person name="Sim J.-S."/>
            <person name="Jeong J.-T."/>
            <person name="Choi B.-S."/>
            <person name="Jung M."/>
            <person name="Ginzburg D."/>
            <person name="Zhao K."/>
            <person name="Won S.Y."/>
            <person name="Oh T.-J."/>
            <person name="Yu Y."/>
            <person name="Kim N.-H."/>
            <person name="Lee O.R."/>
            <person name="Lee T.-H."/>
            <person name="Bashyal P."/>
            <person name="Kim T.-S."/>
            <person name="Lee W.-H."/>
            <person name="Kawkins C."/>
            <person name="Kim C.-K."/>
            <person name="Kim J.S."/>
            <person name="Ahn B.O."/>
            <person name="Rhee S.Y."/>
            <person name="Sohng J.K."/>
        </authorList>
    </citation>
    <scope>NUCLEOTIDE SEQUENCE</scope>
    <source>
        <tissue evidence="1">Leaf</tissue>
    </source>
</reference>
<evidence type="ECO:0000313" key="2">
    <source>
        <dbReference type="Proteomes" id="UP000634136"/>
    </source>
</evidence>
<evidence type="ECO:0000313" key="1">
    <source>
        <dbReference type="EMBL" id="KAF7802917.1"/>
    </source>
</evidence>
<dbReference type="EMBL" id="JAAIUW010000013">
    <property type="protein sequence ID" value="KAF7802917.1"/>
    <property type="molecule type" value="Genomic_DNA"/>
</dbReference>
<keyword evidence="2" id="KW-1185">Reference proteome</keyword>